<dbReference type="InterPro" id="IPR038765">
    <property type="entry name" value="Papain-like_cys_pep_sf"/>
</dbReference>
<dbReference type="SUPFAM" id="SSF54001">
    <property type="entry name" value="Cysteine proteinases"/>
    <property type="match status" value="1"/>
</dbReference>
<dbReference type="Pfam" id="PF08246">
    <property type="entry name" value="Inhibitor_I29"/>
    <property type="match status" value="1"/>
</dbReference>
<dbReference type="AlphaFoldDB" id="A0A200RB15"/>
<protein>
    <submittedName>
        <fullName evidence="2">Peptidase C1A</fullName>
    </submittedName>
</protein>
<proteinExistence type="predicted"/>
<keyword evidence="3" id="KW-1185">Reference proteome</keyword>
<reference evidence="2 3" key="1">
    <citation type="journal article" date="2017" name="Mol. Plant">
        <title>The Genome of Medicinal Plant Macleaya cordata Provides New Insights into Benzylisoquinoline Alkaloids Metabolism.</title>
        <authorList>
            <person name="Liu X."/>
            <person name="Liu Y."/>
            <person name="Huang P."/>
            <person name="Ma Y."/>
            <person name="Qing Z."/>
            <person name="Tang Q."/>
            <person name="Cao H."/>
            <person name="Cheng P."/>
            <person name="Zheng Y."/>
            <person name="Yuan Z."/>
            <person name="Zhou Y."/>
            <person name="Liu J."/>
            <person name="Tang Z."/>
            <person name="Zhuo Y."/>
            <person name="Zhang Y."/>
            <person name="Yu L."/>
            <person name="Huang J."/>
            <person name="Yang P."/>
            <person name="Peng Q."/>
            <person name="Zhang J."/>
            <person name="Jiang W."/>
            <person name="Zhang Z."/>
            <person name="Lin K."/>
            <person name="Ro D.K."/>
            <person name="Chen X."/>
            <person name="Xiong X."/>
            <person name="Shang Y."/>
            <person name="Huang S."/>
            <person name="Zeng J."/>
        </authorList>
    </citation>
    <scope>NUCLEOTIDE SEQUENCE [LARGE SCALE GENOMIC DNA]</scope>
    <source>
        <strain evidence="3">cv. BLH2017</strain>
        <tissue evidence="2">Root</tissue>
    </source>
</reference>
<evidence type="ECO:0000313" key="3">
    <source>
        <dbReference type="Proteomes" id="UP000195402"/>
    </source>
</evidence>
<dbReference type="STRING" id="56857.A0A200RB15"/>
<evidence type="ECO:0000313" key="2">
    <source>
        <dbReference type="EMBL" id="OVA19904.1"/>
    </source>
</evidence>
<comment type="caution">
    <text evidence="2">The sequence shown here is derived from an EMBL/GenBank/DDBJ whole genome shotgun (WGS) entry which is preliminary data.</text>
</comment>
<dbReference type="Proteomes" id="UP000195402">
    <property type="component" value="Unassembled WGS sequence"/>
</dbReference>
<sequence>MNMNMKIRGCCCAAAREAVPGLNSEKLCIEEKDLESEENMMKLYERWMKHYGIFRIDPKEKNRRFKKFAKTVNLVHNHNKQPGISYTLKVGIFADTDEKIC</sequence>
<name>A0A200RB15_MACCD</name>
<dbReference type="OMA" id="LEINWFA"/>
<gene>
    <name evidence="2" type="ORF">BVC80_237g1</name>
</gene>
<accession>A0A200RB15</accession>
<dbReference type="InParanoid" id="A0A200RB15"/>
<dbReference type="OrthoDB" id="696293at2759"/>
<dbReference type="InterPro" id="IPR013201">
    <property type="entry name" value="Prot_inhib_I29"/>
</dbReference>
<feature type="domain" description="Cathepsin propeptide inhibitor" evidence="1">
    <location>
        <begin position="44"/>
        <end position="100"/>
    </location>
</feature>
<dbReference type="EMBL" id="MVGT01000164">
    <property type="protein sequence ID" value="OVA19904.1"/>
    <property type="molecule type" value="Genomic_DNA"/>
</dbReference>
<dbReference type="Gene3D" id="1.10.287.2250">
    <property type="match status" value="1"/>
</dbReference>
<organism evidence="2 3">
    <name type="scientific">Macleaya cordata</name>
    <name type="common">Five-seeded plume-poppy</name>
    <name type="synonym">Bocconia cordata</name>
    <dbReference type="NCBI Taxonomy" id="56857"/>
    <lineage>
        <taxon>Eukaryota</taxon>
        <taxon>Viridiplantae</taxon>
        <taxon>Streptophyta</taxon>
        <taxon>Embryophyta</taxon>
        <taxon>Tracheophyta</taxon>
        <taxon>Spermatophyta</taxon>
        <taxon>Magnoliopsida</taxon>
        <taxon>Ranunculales</taxon>
        <taxon>Papaveraceae</taxon>
        <taxon>Papaveroideae</taxon>
        <taxon>Macleaya</taxon>
    </lineage>
</organism>
<evidence type="ECO:0000259" key="1">
    <source>
        <dbReference type="SMART" id="SM00848"/>
    </source>
</evidence>
<dbReference type="SMART" id="SM00848">
    <property type="entry name" value="Inhibitor_I29"/>
    <property type="match status" value="1"/>
</dbReference>